<dbReference type="InterPro" id="IPR019776">
    <property type="entry name" value="Flagellar_basal_body_rod_CS"/>
</dbReference>
<evidence type="ECO:0000313" key="11">
    <source>
        <dbReference type="EMBL" id="MTR85356.1"/>
    </source>
</evidence>
<dbReference type="InterPro" id="IPR010930">
    <property type="entry name" value="Flg_bb/hook_C_dom"/>
</dbReference>
<dbReference type="GO" id="GO:0009424">
    <property type="term" value="C:bacterial-type flagellum hook"/>
    <property type="evidence" value="ECO:0007669"/>
    <property type="project" value="UniProtKB-UniRule"/>
</dbReference>
<accession>A0A6L6L5Y2</accession>
<keyword evidence="6 7" id="KW-0975">Bacterial flagellum</keyword>
<keyword evidence="11" id="KW-0282">Flagellum</keyword>
<keyword evidence="11" id="KW-0969">Cilium</keyword>
<evidence type="ECO:0000256" key="5">
    <source>
        <dbReference type="ARBA" id="ARBA00022525"/>
    </source>
</evidence>
<dbReference type="InterPro" id="IPR001444">
    <property type="entry name" value="Flag_bb_rod_N"/>
</dbReference>
<evidence type="ECO:0000256" key="4">
    <source>
        <dbReference type="ARBA" id="ARBA00016244"/>
    </source>
</evidence>
<evidence type="ECO:0000256" key="1">
    <source>
        <dbReference type="ARBA" id="ARBA00004365"/>
    </source>
</evidence>
<comment type="similarity">
    <text evidence="3 7">Belongs to the flagella basal body rod proteins family.</text>
</comment>
<dbReference type="PRINTS" id="PR01005">
    <property type="entry name" value="FLGHOOKAP1"/>
</dbReference>
<sequence>MANGFGSMFIGVAGLQSSQNALNVTSNNLANLDTTGYVRQSVLFADRDYVTFNTTAAISNQQSGLGVTIGDVVHSRDVFLDRLYRTESSRQSFYASTSEALTEVQNYYQELEGQAFQDALTDFWGSFQELYKYPEDSVYQNLVIQKAQLFTSRSSAVYSGLKSYQYNINSQISDDIDQVNELGKTISELNLQIQKIEAGNIETAMTLRDARDLALDELASLVDISYKEEVNGVVRVSVEGNEFVNENGYYKVEKQTDKATGFVTPYWSHLSDPDKGEYTYLFNFNRDISTENKNDMGEIKALVLARGDKVANYKDILGVDGKTYDDTTGMSVMLRAEAQMDQLFHGIATAINDILCPNTEASNYITGLTGNNSVTMTDADGNTYTVTANTKILDADKCAVGSDGKLPPQELFTRLGTERYTEVTYTDTSVNPPTTKTYYLYNEEDPTDTTKQYTMASTGVNSALITDETLLPHLQQNGDVDQSLMATLAAVWDKESLTVNPNDTKAYSFKDYYAAMIGEVATYGNVYNSTATNLSQTVQSVDNQRQQVIGVSSDEELTYMIKYQNAYNASSRFINVINEMIEHLITQLG</sequence>
<dbReference type="PROSITE" id="PS00588">
    <property type="entry name" value="FLAGELLA_BB_ROD"/>
    <property type="match status" value="1"/>
</dbReference>
<gene>
    <name evidence="7 11" type="primary">flgK</name>
    <name evidence="11" type="ORF">GMD50_09830</name>
</gene>
<organism evidence="11 12">
    <name type="scientific">Roseburia intestinalis</name>
    <dbReference type="NCBI Taxonomy" id="166486"/>
    <lineage>
        <taxon>Bacteria</taxon>
        <taxon>Bacillati</taxon>
        <taxon>Bacillota</taxon>
        <taxon>Clostridia</taxon>
        <taxon>Lachnospirales</taxon>
        <taxon>Lachnospiraceae</taxon>
        <taxon>Roseburia</taxon>
    </lineage>
</organism>
<dbReference type="GO" id="GO:0005198">
    <property type="term" value="F:structural molecule activity"/>
    <property type="evidence" value="ECO:0007669"/>
    <property type="project" value="UniProtKB-UniRule"/>
</dbReference>
<evidence type="ECO:0000256" key="6">
    <source>
        <dbReference type="ARBA" id="ARBA00023143"/>
    </source>
</evidence>
<evidence type="ECO:0000256" key="2">
    <source>
        <dbReference type="ARBA" id="ARBA00004613"/>
    </source>
</evidence>
<reference evidence="11 12" key="1">
    <citation type="journal article" date="2019" name="Nat. Med.">
        <title>A library of human gut bacterial isolates paired with longitudinal multiomics data enables mechanistic microbiome research.</title>
        <authorList>
            <person name="Poyet M."/>
            <person name="Groussin M."/>
            <person name="Gibbons S.M."/>
            <person name="Avila-Pacheco J."/>
            <person name="Jiang X."/>
            <person name="Kearney S.M."/>
            <person name="Perrotta A.R."/>
            <person name="Berdy B."/>
            <person name="Zhao S."/>
            <person name="Lieberman T.D."/>
            <person name="Swanson P.K."/>
            <person name="Smith M."/>
            <person name="Roesemann S."/>
            <person name="Alexander J.E."/>
            <person name="Rich S.A."/>
            <person name="Livny J."/>
            <person name="Vlamakis H."/>
            <person name="Clish C."/>
            <person name="Bullock K."/>
            <person name="Deik A."/>
            <person name="Scott J."/>
            <person name="Pierce K.A."/>
            <person name="Xavier R.J."/>
            <person name="Alm E.J."/>
        </authorList>
    </citation>
    <scope>NUCLEOTIDE SEQUENCE [LARGE SCALE GENOMIC DNA]</scope>
    <source>
        <strain evidence="11 12">BIOML-A1</strain>
    </source>
</reference>
<dbReference type="AlphaFoldDB" id="A0A6L6L5Y2"/>
<keyword evidence="11" id="KW-0966">Cell projection</keyword>
<feature type="domain" description="Flagellar hook-associated protein FlgK helical" evidence="10">
    <location>
        <begin position="101"/>
        <end position="354"/>
    </location>
</feature>
<comment type="caution">
    <text evidence="11">The sequence shown here is derived from an EMBL/GenBank/DDBJ whole genome shotgun (WGS) entry which is preliminary data.</text>
</comment>
<dbReference type="Pfam" id="PF06429">
    <property type="entry name" value="Flg_bbr_C"/>
    <property type="match status" value="1"/>
</dbReference>
<dbReference type="PANTHER" id="PTHR30033:SF2">
    <property type="entry name" value="FLAGELLAR HOOK PROTEIN"/>
    <property type="match status" value="1"/>
</dbReference>
<dbReference type="InterPro" id="IPR053927">
    <property type="entry name" value="FlgK_helical"/>
</dbReference>
<dbReference type="GO" id="GO:0005576">
    <property type="term" value="C:extracellular region"/>
    <property type="evidence" value="ECO:0007669"/>
    <property type="project" value="UniProtKB-SubCell"/>
</dbReference>
<feature type="domain" description="Flagellar basal-body/hook protein C-terminal" evidence="9">
    <location>
        <begin position="550"/>
        <end position="584"/>
    </location>
</feature>
<evidence type="ECO:0000313" key="12">
    <source>
        <dbReference type="Proteomes" id="UP000478483"/>
    </source>
</evidence>
<feature type="domain" description="Flagellar basal body rod protein N-terminal" evidence="8">
    <location>
        <begin position="11"/>
        <end position="37"/>
    </location>
</feature>
<evidence type="ECO:0000259" key="9">
    <source>
        <dbReference type="Pfam" id="PF06429"/>
    </source>
</evidence>
<proteinExistence type="inferred from homology"/>
<dbReference type="GO" id="GO:0044780">
    <property type="term" value="P:bacterial-type flagellum assembly"/>
    <property type="evidence" value="ECO:0007669"/>
    <property type="project" value="InterPro"/>
</dbReference>
<dbReference type="Pfam" id="PF00460">
    <property type="entry name" value="Flg_bb_rod"/>
    <property type="match status" value="1"/>
</dbReference>
<evidence type="ECO:0000256" key="3">
    <source>
        <dbReference type="ARBA" id="ARBA00009677"/>
    </source>
</evidence>
<evidence type="ECO:0000256" key="7">
    <source>
        <dbReference type="RuleBase" id="RU362065"/>
    </source>
</evidence>
<dbReference type="EMBL" id="WNAJ01000010">
    <property type="protein sequence ID" value="MTR85356.1"/>
    <property type="molecule type" value="Genomic_DNA"/>
</dbReference>
<protein>
    <recommendedName>
        <fullName evidence="4 7">Flagellar hook-associated protein 1</fullName>
        <shortName evidence="7">HAP1</shortName>
    </recommendedName>
</protein>
<dbReference type="RefSeq" id="WP_118412938.1">
    <property type="nucleotide sequence ID" value="NZ_QRPI01000011.1"/>
</dbReference>
<evidence type="ECO:0000259" key="10">
    <source>
        <dbReference type="Pfam" id="PF22638"/>
    </source>
</evidence>
<dbReference type="PANTHER" id="PTHR30033">
    <property type="entry name" value="FLAGELLAR HOOK-ASSOCIATED PROTEIN 1"/>
    <property type="match status" value="1"/>
</dbReference>
<keyword evidence="5 7" id="KW-0964">Secreted</keyword>
<comment type="subcellular location">
    <subcellularLocation>
        <location evidence="1 7">Bacterial flagellum</location>
    </subcellularLocation>
    <subcellularLocation>
        <location evidence="2 7">Secreted</location>
    </subcellularLocation>
</comment>
<dbReference type="NCBIfam" id="TIGR02492">
    <property type="entry name" value="flgK_ends"/>
    <property type="match status" value="1"/>
</dbReference>
<dbReference type="Pfam" id="PF22638">
    <property type="entry name" value="FlgK_D1"/>
    <property type="match status" value="1"/>
</dbReference>
<dbReference type="Proteomes" id="UP000478483">
    <property type="component" value="Unassembled WGS sequence"/>
</dbReference>
<evidence type="ECO:0000259" key="8">
    <source>
        <dbReference type="Pfam" id="PF00460"/>
    </source>
</evidence>
<name>A0A6L6L5Y2_9FIRM</name>
<dbReference type="InterPro" id="IPR002371">
    <property type="entry name" value="FlgK"/>
</dbReference>
<dbReference type="SUPFAM" id="SSF64518">
    <property type="entry name" value="Phase 1 flagellin"/>
    <property type="match status" value="1"/>
</dbReference>